<dbReference type="PROSITE" id="PS50801">
    <property type="entry name" value="STAS"/>
    <property type="match status" value="1"/>
</dbReference>
<dbReference type="Pfam" id="PF13185">
    <property type="entry name" value="GAF_2"/>
    <property type="match status" value="1"/>
</dbReference>
<dbReference type="InterPro" id="IPR036513">
    <property type="entry name" value="STAS_dom_sf"/>
</dbReference>
<dbReference type="PANTHER" id="PTHR33745:SF3">
    <property type="entry name" value="RSBT CO-ANTAGONIST PROTEIN RSBRC"/>
    <property type="match status" value="1"/>
</dbReference>
<protein>
    <submittedName>
        <fullName evidence="3">RsbT co-antagonist protein RsbR</fullName>
    </submittedName>
</protein>
<dbReference type="PANTHER" id="PTHR33745">
    <property type="entry name" value="RSBT ANTAGONIST PROTEIN RSBS-RELATED"/>
    <property type="match status" value="1"/>
</dbReference>
<dbReference type="SUPFAM" id="SSF55781">
    <property type="entry name" value="GAF domain-like"/>
    <property type="match status" value="1"/>
</dbReference>
<dbReference type="Gene3D" id="3.30.450.40">
    <property type="match status" value="1"/>
</dbReference>
<dbReference type="InterPro" id="IPR029016">
    <property type="entry name" value="GAF-like_dom_sf"/>
</dbReference>
<evidence type="ECO:0000313" key="3">
    <source>
        <dbReference type="EMBL" id="SFF66931.1"/>
    </source>
</evidence>
<keyword evidence="4" id="KW-1185">Reference proteome</keyword>
<dbReference type="OrthoDB" id="1120027at2"/>
<reference evidence="4" key="1">
    <citation type="submission" date="2016-10" db="EMBL/GenBank/DDBJ databases">
        <authorList>
            <person name="Varghese N."/>
            <person name="Submissions S."/>
        </authorList>
    </citation>
    <scope>NUCLEOTIDE SEQUENCE [LARGE SCALE GENOMIC DNA]</scope>
    <source>
        <strain evidence="4">FP5</strain>
    </source>
</reference>
<proteinExistence type="predicted"/>
<dbReference type="CDD" id="cd07041">
    <property type="entry name" value="STAS_RsbR_RsbS_like"/>
    <property type="match status" value="1"/>
</dbReference>
<dbReference type="SUPFAM" id="SSF52091">
    <property type="entry name" value="SpoIIaa-like"/>
    <property type="match status" value="1"/>
</dbReference>
<name>A0A1I2KP84_9BACI</name>
<dbReference type="EMBL" id="FOOG01000005">
    <property type="protein sequence ID" value="SFF66931.1"/>
    <property type="molecule type" value="Genomic_DNA"/>
</dbReference>
<sequence length="287" mass="32362">MSSQYNLASSEFHSLKTVSRKMFEIISRQLNVNTAYVTKRGKTAMTVLSSFNREDDIIPEGYSVEYGGTYCRLIISEDEDFIYTDNLSEDELTRELEVTSQLEVKGFLGVTLKNTNGHVFGTLCVMDKEEKNFSNEDVEYLRSMAEILSHLIDLDETKYNMGLLNVPIIPITSGVSILTLQGIIDGYRADKIMETVLQYGVDNDIDSFVIDLSGLVIIDNTFPSVLIELVRSLKLMGMETIMTGITPEIAKHEVNNTQLLHLNTKTVPNLESALEYIGFRLIEKQET</sequence>
<dbReference type="AlphaFoldDB" id="A0A1I2KP84"/>
<feature type="domain" description="STAS" evidence="2">
    <location>
        <begin position="165"/>
        <end position="277"/>
    </location>
</feature>
<evidence type="ECO:0000259" key="2">
    <source>
        <dbReference type="PROSITE" id="PS50801"/>
    </source>
</evidence>
<dbReference type="InterPro" id="IPR003018">
    <property type="entry name" value="GAF"/>
</dbReference>
<organism evidence="3 4">
    <name type="scientific">Halobacillus alkaliphilus</name>
    <dbReference type="NCBI Taxonomy" id="396056"/>
    <lineage>
        <taxon>Bacteria</taxon>
        <taxon>Bacillati</taxon>
        <taxon>Bacillota</taxon>
        <taxon>Bacilli</taxon>
        <taxon>Bacillales</taxon>
        <taxon>Bacillaceae</taxon>
        <taxon>Halobacillus</taxon>
    </lineage>
</organism>
<keyword evidence="1" id="KW-0597">Phosphoprotein</keyword>
<dbReference type="Gene3D" id="3.30.750.24">
    <property type="entry name" value="STAS domain"/>
    <property type="match status" value="1"/>
</dbReference>
<dbReference type="RefSeq" id="WP_089750566.1">
    <property type="nucleotide sequence ID" value="NZ_FOOG01000005.1"/>
</dbReference>
<dbReference type="Proteomes" id="UP000198897">
    <property type="component" value="Unassembled WGS sequence"/>
</dbReference>
<evidence type="ECO:0000256" key="1">
    <source>
        <dbReference type="ARBA" id="ARBA00022553"/>
    </source>
</evidence>
<accession>A0A1I2KP84</accession>
<dbReference type="InterPro" id="IPR051932">
    <property type="entry name" value="Bact_StressResp_Reg"/>
</dbReference>
<dbReference type="Pfam" id="PF01740">
    <property type="entry name" value="STAS"/>
    <property type="match status" value="1"/>
</dbReference>
<dbReference type="InterPro" id="IPR002645">
    <property type="entry name" value="STAS_dom"/>
</dbReference>
<dbReference type="SMART" id="SM00065">
    <property type="entry name" value="GAF"/>
    <property type="match status" value="1"/>
</dbReference>
<evidence type="ECO:0000313" key="4">
    <source>
        <dbReference type="Proteomes" id="UP000198897"/>
    </source>
</evidence>
<gene>
    <name evidence="3" type="ORF">SAMN05216353_10514</name>
</gene>